<proteinExistence type="predicted"/>
<evidence type="ECO:0000313" key="3">
    <source>
        <dbReference type="Proteomes" id="UP000238296"/>
    </source>
</evidence>
<dbReference type="Proteomes" id="UP000238296">
    <property type="component" value="Unassembled WGS sequence"/>
</dbReference>
<evidence type="ECO:0000313" key="2">
    <source>
        <dbReference type="EMBL" id="PQM49125.1"/>
    </source>
</evidence>
<organism evidence="2 3">
    <name type="scientific">Mycobacterium talmoniae</name>
    <dbReference type="NCBI Taxonomy" id="1858794"/>
    <lineage>
        <taxon>Bacteria</taxon>
        <taxon>Bacillati</taxon>
        <taxon>Actinomycetota</taxon>
        <taxon>Actinomycetes</taxon>
        <taxon>Mycobacteriales</taxon>
        <taxon>Mycobacteriaceae</taxon>
        <taxon>Mycobacterium</taxon>
    </lineage>
</organism>
<feature type="compositionally biased region" description="Basic residues" evidence="1">
    <location>
        <begin position="1"/>
        <end position="10"/>
    </location>
</feature>
<gene>
    <name evidence="2" type="ORF">C1Y40_00650</name>
</gene>
<reference evidence="2 3" key="1">
    <citation type="journal article" date="2017" name="Int. J. Syst. Evol. Microbiol.">
        <title>Mycobacterium talmoniae sp. nov., a slowly growing mycobacterium isolated from human respiratory samples.</title>
        <authorList>
            <person name="Davidson R.M."/>
            <person name="DeGroote M.A."/>
            <person name="Marola J.L."/>
            <person name="Buss S."/>
            <person name="Jones V."/>
            <person name="McNeil M.R."/>
            <person name="Freifeld A.G."/>
            <person name="Elaine Epperson L."/>
            <person name="Hasan N.A."/>
            <person name="Jackson M."/>
            <person name="Iwen P.C."/>
            <person name="Salfinger M."/>
            <person name="Strong M."/>
        </authorList>
    </citation>
    <scope>NUCLEOTIDE SEQUENCE [LARGE SCALE GENOMIC DNA]</scope>
    <source>
        <strain evidence="2 3">ATCC BAA-2683</strain>
    </source>
</reference>
<feature type="region of interest" description="Disordered" evidence="1">
    <location>
        <begin position="1"/>
        <end position="21"/>
    </location>
</feature>
<dbReference type="AlphaFoldDB" id="A0A2S8BR29"/>
<protein>
    <submittedName>
        <fullName evidence="2">Uncharacterized protein</fullName>
    </submittedName>
</protein>
<feature type="region of interest" description="Disordered" evidence="1">
    <location>
        <begin position="420"/>
        <end position="444"/>
    </location>
</feature>
<sequence>MQHRGGRRRCAAALGAHRPDRHRHREIRGGVDGAQRLAVITPVAVVGAGAAAEVRIGARGDVAIPFGQGVGQPVRIDPGLGAQLGEVGGHRKPVRHRLAGRHPQKSVPLQVQRVEHDPRRIVDVAVAGIQVVERAGHRVVVARLVDEPPPGAVDDDAARAGAFQPHTAAALLAVDGVAGDLHDRHPPRFAHSGQVGAAGHRHPQPVTGVVGRRYRAVHRAAQERLGQRRIPFEAAVGQDHPAARVHPRHRAVALDPDAGHRALGGDEFDGAAAGLRHHPRLEQALQQAGDQRGAGHAELAGAVVDVGVQPGPGLGVEPDIGPVRGKRGDPLGPLTEPAQRVGHRTVRAAAAGLSAGQLRLVVGKTGGDLEPQTAVCLNEVQHRLPGAHERVDQRVVHRAERLRPQIGQRVVHAERGVRGAVVRGDPGDAPGDRGGAADGRGPLVERDRGAVRGGRQGRGEAGTAAAADDDIDFVVPRRHRLGPLCDRDAQLRIADNCLAACRTASLPRRTTSSRCEIRLMQVGGDGGTRCTGTARP</sequence>
<name>A0A2S8BR29_9MYCO</name>
<dbReference type="EMBL" id="PPEA01000098">
    <property type="protein sequence ID" value="PQM49125.1"/>
    <property type="molecule type" value="Genomic_DNA"/>
</dbReference>
<evidence type="ECO:0000256" key="1">
    <source>
        <dbReference type="SAM" id="MobiDB-lite"/>
    </source>
</evidence>
<accession>A0A2S8BR29</accession>
<comment type="caution">
    <text evidence="2">The sequence shown here is derived from an EMBL/GenBank/DDBJ whole genome shotgun (WGS) entry which is preliminary data.</text>
</comment>